<dbReference type="AlphaFoldDB" id="A0A517SIC0"/>
<dbReference type="Proteomes" id="UP000315700">
    <property type="component" value="Chromosome"/>
</dbReference>
<organism evidence="1 2">
    <name type="scientific">Caulifigura coniformis</name>
    <dbReference type="NCBI Taxonomy" id="2527983"/>
    <lineage>
        <taxon>Bacteria</taxon>
        <taxon>Pseudomonadati</taxon>
        <taxon>Planctomycetota</taxon>
        <taxon>Planctomycetia</taxon>
        <taxon>Planctomycetales</taxon>
        <taxon>Planctomycetaceae</taxon>
        <taxon>Caulifigura</taxon>
    </lineage>
</organism>
<accession>A0A517SIC0</accession>
<keyword evidence="2" id="KW-1185">Reference proteome</keyword>
<dbReference type="EMBL" id="CP036271">
    <property type="protein sequence ID" value="QDT55874.1"/>
    <property type="molecule type" value="Genomic_DNA"/>
</dbReference>
<evidence type="ECO:0000313" key="2">
    <source>
        <dbReference type="Proteomes" id="UP000315700"/>
    </source>
</evidence>
<evidence type="ECO:0000313" key="1">
    <source>
        <dbReference type="EMBL" id="QDT55874.1"/>
    </source>
</evidence>
<gene>
    <name evidence="1" type="ORF">Pan44_39220</name>
</gene>
<name>A0A517SIC0_9PLAN</name>
<proteinExistence type="predicted"/>
<sequence length="326" mass="36063">MSASASCTVWPPDLDWLRHVQAVRRMNEIERREWHAALPRAQEELGRTCESLILQLKSIADMARKRKTPQPRASLKDILGDLDALVDEFPEVRWDLRAKSLSVVTEPIELNDIALGRFEIVLEYRNLGRTRPYRVIALDPHPAAGESGTPHPHVRHDDLCEGDGRAPIQLALRQGRFYDLFVLIHQILKTYNADSAYVPLSRWEGTACPDCGSVVSDDDTQACEDCRSDACSECSTTCANCHRSLCSGCQDACRTCGDILCRGCLSSCPDCSDDYCASCLEAGRCGACQEIEAHEENEAEDEIQAEPEIQPVCLGQAPVPQGSGPY</sequence>
<reference evidence="1 2" key="1">
    <citation type="submission" date="2019-02" db="EMBL/GenBank/DDBJ databases">
        <title>Deep-cultivation of Planctomycetes and their phenomic and genomic characterization uncovers novel biology.</title>
        <authorList>
            <person name="Wiegand S."/>
            <person name="Jogler M."/>
            <person name="Boedeker C."/>
            <person name="Pinto D."/>
            <person name="Vollmers J."/>
            <person name="Rivas-Marin E."/>
            <person name="Kohn T."/>
            <person name="Peeters S.H."/>
            <person name="Heuer A."/>
            <person name="Rast P."/>
            <person name="Oberbeckmann S."/>
            <person name="Bunk B."/>
            <person name="Jeske O."/>
            <person name="Meyerdierks A."/>
            <person name="Storesund J.E."/>
            <person name="Kallscheuer N."/>
            <person name="Luecker S."/>
            <person name="Lage O.M."/>
            <person name="Pohl T."/>
            <person name="Merkel B.J."/>
            <person name="Hornburger P."/>
            <person name="Mueller R.-W."/>
            <person name="Bruemmer F."/>
            <person name="Labrenz M."/>
            <person name="Spormann A.M."/>
            <person name="Op den Camp H."/>
            <person name="Overmann J."/>
            <person name="Amann R."/>
            <person name="Jetten M.S.M."/>
            <person name="Mascher T."/>
            <person name="Medema M.H."/>
            <person name="Devos D.P."/>
            <person name="Kaster A.-K."/>
            <person name="Ovreas L."/>
            <person name="Rohde M."/>
            <person name="Galperin M.Y."/>
            <person name="Jogler C."/>
        </authorList>
    </citation>
    <scope>NUCLEOTIDE SEQUENCE [LARGE SCALE GENOMIC DNA]</scope>
    <source>
        <strain evidence="1 2">Pan44</strain>
    </source>
</reference>
<protein>
    <submittedName>
        <fullName evidence="1">Uncharacterized protein</fullName>
    </submittedName>
</protein>
<dbReference type="KEGG" id="ccos:Pan44_39220"/>
<dbReference type="InParanoid" id="A0A517SIC0"/>